<evidence type="ECO:0000256" key="1">
    <source>
        <dbReference type="SAM" id="MobiDB-lite"/>
    </source>
</evidence>
<feature type="compositionally biased region" description="Acidic residues" evidence="1">
    <location>
        <begin position="300"/>
        <end position="331"/>
    </location>
</feature>
<feature type="compositionally biased region" description="Acidic residues" evidence="1">
    <location>
        <begin position="279"/>
        <end position="288"/>
    </location>
</feature>
<sequence length="367" mass="41472">MGKTFKTAKTKVDDGDKWEDELPFELVDIRQIAKGEYHGIRLVGHIEPFMRFWVPTEAKKAYDPYKTKCKMYPSICMDFDAETEEFNANDCLYRKAHYPKIEDDGSTSWGRLKPTKNYLIFFIDRERQEETEGIPLKKKFQQPVKFSDIKCATVPTAFAREVQNAIEMFEKKTKSTADPTDPKDGFDLFFKFDSSAAAEAKYNIMLGDAVELTKAEMKQCELIPESVSIYPKDSPEKIAASLKRHGYIIVEPDEDPAEVAAAGSSTKVSKSTMKGGAELLDDDDEGAEETPAKASKPVVEEDDSFEDEDDDLGLDDDSEVADDDDDDEFDEEPVKAKSKAKTKKSKAKAEVVEDDDDEFDFDDDDFE</sequence>
<dbReference type="EMBL" id="LAZR01000125">
    <property type="protein sequence ID" value="KKN88848.1"/>
    <property type="molecule type" value="Genomic_DNA"/>
</dbReference>
<dbReference type="AlphaFoldDB" id="A0A0F9XB36"/>
<organism evidence="2">
    <name type="scientific">marine sediment metagenome</name>
    <dbReference type="NCBI Taxonomy" id="412755"/>
    <lineage>
        <taxon>unclassified sequences</taxon>
        <taxon>metagenomes</taxon>
        <taxon>ecological metagenomes</taxon>
    </lineage>
</organism>
<feature type="compositionally biased region" description="Acidic residues" evidence="1">
    <location>
        <begin position="352"/>
        <end position="367"/>
    </location>
</feature>
<accession>A0A0F9XB36</accession>
<proteinExistence type="predicted"/>
<feature type="compositionally biased region" description="Polar residues" evidence="1">
    <location>
        <begin position="263"/>
        <end position="272"/>
    </location>
</feature>
<comment type="caution">
    <text evidence="2">The sequence shown here is derived from an EMBL/GenBank/DDBJ whole genome shotgun (WGS) entry which is preliminary data.</text>
</comment>
<feature type="compositionally biased region" description="Basic residues" evidence="1">
    <location>
        <begin position="336"/>
        <end position="346"/>
    </location>
</feature>
<gene>
    <name evidence="2" type="ORF">LCGC14_0244550</name>
</gene>
<reference evidence="2" key="1">
    <citation type="journal article" date="2015" name="Nature">
        <title>Complex archaea that bridge the gap between prokaryotes and eukaryotes.</title>
        <authorList>
            <person name="Spang A."/>
            <person name="Saw J.H."/>
            <person name="Jorgensen S.L."/>
            <person name="Zaremba-Niedzwiedzka K."/>
            <person name="Martijn J."/>
            <person name="Lind A.E."/>
            <person name="van Eijk R."/>
            <person name="Schleper C."/>
            <person name="Guy L."/>
            <person name="Ettema T.J."/>
        </authorList>
    </citation>
    <scope>NUCLEOTIDE SEQUENCE</scope>
</reference>
<evidence type="ECO:0000313" key="2">
    <source>
        <dbReference type="EMBL" id="KKN88848.1"/>
    </source>
</evidence>
<name>A0A0F9XB36_9ZZZZ</name>
<feature type="region of interest" description="Disordered" evidence="1">
    <location>
        <begin position="260"/>
        <end position="367"/>
    </location>
</feature>
<protein>
    <submittedName>
        <fullName evidence="2">Uncharacterized protein</fullName>
    </submittedName>
</protein>